<evidence type="ECO:0000313" key="1">
    <source>
        <dbReference type="EMBL" id="CAG6771590.1"/>
    </source>
</evidence>
<accession>A0A8D9ASL9</accession>
<dbReference type="EMBL" id="HBUF01585311">
    <property type="protein sequence ID" value="CAG6771590.1"/>
    <property type="molecule type" value="Transcribed_RNA"/>
</dbReference>
<name>A0A8D9ASL9_9HEMI</name>
<protein>
    <submittedName>
        <fullName evidence="1">Uncharacterized protein</fullName>
    </submittedName>
</protein>
<organism evidence="1">
    <name type="scientific">Cacopsylla melanoneura</name>
    <dbReference type="NCBI Taxonomy" id="428564"/>
    <lineage>
        <taxon>Eukaryota</taxon>
        <taxon>Metazoa</taxon>
        <taxon>Ecdysozoa</taxon>
        <taxon>Arthropoda</taxon>
        <taxon>Hexapoda</taxon>
        <taxon>Insecta</taxon>
        <taxon>Pterygota</taxon>
        <taxon>Neoptera</taxon>
        <taxon>Paraneoptera</taxon>
        <taxon>Hemiptera</taxon>
        <taxon>Sternorrhyncha</taxon>
        <taxon>Psylloidea</taxon>
        <taxon>Psyllidae</taxon>
        <taxon>Psyllinae</taxon>
        <taxon>Cacopsylla</taxon>
    </lineage>
</organism>
<reference evidence="1" key="1">
    <citation type="submission" date="2021-05" db="EMBL/GenBank/DDBJ databases">
        <authorList>
            <person name="Alioto T."/>
            <person name="Alioto T."/>
            <person name="Gomez Garrido J."/>
        </authorList>
    </citation>
    <scope>NUCLEOTIDE SEQUENCE</scope>
</reference>
<proteinExistence type="predicted"/>
<dbReference type="AlphaFoldDB" id="A0A8D9ASL9"/>
<sequence>MREKKKMGENLRIWMKKEETKKTVKHIEKETRLLKRKKHLNDFKEELIAWKMKHMKDLGKETRLLKEKKHLNDFKEKLIVWKTEEKVHMKDMDKEMRQVKKK</sequence>